<gene>
    <name evidence="2" type="ORF">P5673_023208</name>
</gene>
<dbReference type="EMBL" id="JARQWQ010000064">
    <property type="protein sequence ID" value="KAK2555228.1"/>
    <property type="molecule type" value="Genomic_DNA"/>
</dbReference>
<organism evidence="2 3">
    <name type="scientific">Acropora cervicornis</name>
    <name type="common">Staghorn coral</name>
    <dbReference type="NCBI Taxonomy" id="6130"/>
    <lineage>
        <taxon>Eukaryota</taxon>
        <taxon>Metazoa</taxon>
        <taxon>Cnidaria</taxon>
        <taxon>Anthozoa</taxon>
        <taxon>Hexacorallia</taxon>
        <taxon>Scleractinia</taxon>
        <taxon>Astrocoeniina</taxon>
        <taxon>Acroporidae</taxon>
        <taxon>Acropora</taxon>
    </lineage>
</organism>
<dbReference type="InterPro" id="IPR036691">
    <property type="entry name" value="Endo/exonu/phosph_ase_sf"/>
</dbReference>
<dbReference type="Proteomes" id="UP001249851">
    <property type="component" value="Unassembled WGS sequence"/>
</dbReference>
<sequence length="182" mass="20343">MLEAQNNPASTLITSKTKNLLRILEDFNMQNAFTEPTRITYTTKSLIDVILTTKMDVVRCTGVMPLGISDHCLVYATLKLGSKRPPPKIISTRNFDAAIFKADIERNLNERDARWLATVELLPVFYYLDSDSCFQLARIATSGDLSKNPGHTAEKKRSGQKPTKSVCTGCDKTLRKNQNGML</sequence>
<protein>
    <recommendedName>
        <fullName evidence="4">Endonuclease/exonuclease/phosphatase domain-containing protein</fullName>
    </recommendedName>
</protein>
<name>A0AAD9UZ25_ACRCE</name>
<reference evidence="2" key="2">
    <citation type="journal article" date="2023" name="Science">
        <title>Genomic signatures of disease resistance in endangered staghorn corals.</title>
        <authorList>
            <person name="Vollmer S.V."/>
            <person name="Selwyn J.D."/>
            <person name="Despard B.A."/>
            <person name="Roesel C.L."/>
        </authorList>
    </citation>
    <scope>NUCLEOTIDE SEQUENCE</scope>
    <source>
        <strain evidence="2">K2</strain>
    </source>
</reference>
<evidence type="ECO:0000313" key="2">
    <source>
        <dbReference type="EMBL" id="KAK2555228.1"/>
    </source>
</evidence>
<evidence type="ECO:0000256" key="1">
    <source>
        <dbReference type="SAM" id="MobiDB-lite"/>
    </source>
</evidence>
<dbReference type="Gene3D" id="3.60.10.10">
    <property type="entry name" value="Endonuclease/exonuclease/phosphatase"/>
    <property type="match status" value="1"/>
</dbReference>
<comment type="caution">
    <text evidence="2">The sequence shown here is derived from an EMBL/GenBank/DDBJ whole genome shotgun (WGS) entry which is preliminary data.</text>
</comment>
<reference evidence="2" key="1">
    <citation type="journal article" date="2023" name="G3 (Bethesda)">
        <title>Whole genome assembly and annotation of the endangered Caribbean coral Acropora cervicornis.</title>
        <authorList>
            <person name="Selwyn J.D."/>
            <person name="Vollmer S.V."/>
        </authorList>
    </citation>
    <scope>NUCLEOTIDE SEQUENCE</scope>
    <source>
        <strain evidence="2">K2</strain>
    </source>
</reference>
<keyword evidence="3" id="KW-1185">Reference proteome</keyword>
<feature type="region of interest" description="Disordered" evidence="1">
    <location>
        <begin position="145"/>
        <end position="170"/>
    </location>
</feature>
<dbReference type="AlphaFoldDB" id="A0AAD9UZ25"/>
<proteinExistence type="predicted"/>
<accession>A0AAD9UZ25</accession>
<evidence type="ECO:0000313" key="3">
    <source>
        <dbReference type="Proteomes" id="UP001249851"/>
    </source>
</evidence>
<evidence type="ECO:0008006" key="4">
    <source>
        <dbReference type="Google" id="ProtNLM"/>
    </source>
</evidence>
<dbReference type="SUPFAM" id="SSF56219">
    <property type="entry name" value="DNase I-like"/>
    <property type="match status" value="1"/>
</dbReference>